<feature type="compositionally biased region" description="Polar residues" evidence="1">
    <location>
        <begin position="490"/>
        <end position="505"/>
    </location>
</feature>
<dbReference type="EMBL" id="CP001325">
    <property type="protein sequence ID" value="ACO62771.1"/>
    <property type="molecule type" value="Genomic_DNA"/>
</dbReference>
<dbReference type="GO" id="GO:0003924">
    <property type="term" value="F:GTPase activity"/>
    <property type="evidence" value="ECO:0007669"/>
    <property type="project" value="InterPro"/>
</dbReference>
<reference evidence="3 4" key="1">
    <citation type="journal article" date="2009" name="Science">
        <title>Green evolution and dynamic adaptations revealed by genomes of the marine picoeukaryotes Micromonas.</title>
        <authorList>
            <person name="Worden A.Z."/>
            <person name="Lee J.H."/>
            <person name="Mock T."/>
            <person name="Rouze P."/>
            <person name="Simmons M.P."/>
            <person name="Aerts A.L."/>
            <person name="Allen A.E."/>
            <person name="Cuvelier M.L."/>
            <person name="Derelle E."/>
            <person name="Everett M.V."/>
            <person name="Foulon E."/>
            <person name="Grimwood J."/>
            <person name="Gundlach H."/>
            <person name="Henrissat B."/>
            <person name="Napoli C."/>
            <person name="McDonald S.M."/>
            <person name="Parker M.S."/>
            <person name="Rombauts S."/>
            <person name="Salamov A."/>
            <person name="Von Dassow P."/>
            <person name="Badger J.H."/>
            <person name="Coutinho P.M."/>
            <person name="Demir E."/>
            <person name="Dubchak I."/>
            <person name="Gentemann C."/>
            <person name="Eikrem W."/>
            <person name="Gready J.E."/>
            <person name="John U."/>
            <person name="Lanier W."/>
            <person name="Lindquist E.A."/>
            <person name="Lucas S."/>
            <person name="Mayer K.F."/>
            <person name="Moreau H."/>
            <person name="Not F."/>
            <person name="Otillar R."/>
            <person name="Panaud O."/>
            <person name="Pangilinan J."/>
            <person name="Paulsen I."/>
            <person name="Piegu B."/>
            <person name="Poliakov A."/>
            <person name="Robbens S."/>
            <person name="Schmutz J."/>
            <person name="Toulza E."/>
            <person name="Wyss T."/>
            <person name="Zelensky A."/>
            <person name="Zhou K."/>
            <person name="Armbrust E.V."/>
            <person name="Bhattacharya D."/>
            <person name="Goodenough U.W."/>
            <person name="Van de Peer Y."/>
            <person name="Grigoriev I.V."/>
        </authorList>
    </citation>
    <scope>NUCLEOTIDE SEQUENCE [LARGE SCALE GENOMIC DNA]</scope>
    <source>
        <strain evidence="4">RCC299 / NOUM17</strain>
    </source>
</reference>
<dbReference type="eggNOG" id="KOG1249">
    <property type="taxonomic scope" value="Eukaryota"/>
</dbReference>
<evidence type="ECO:0000313" key="4">
    <source>
        <dbReference type="Proteomes" id="UP000002009"/>
    </source>
</evidence>
<feature type="compositionally biased region" description="Basic and acidic residues" evidence="1">
    <location>
        <begin position="58"/>
        <end position="68"/>
    </location>
</feature>
<dbReference type="PANTHER" id="PTHR47569:SF2">
    <property type="entry name" value="NO-ASSOCIATED PROTEIN 1, CHLOROPLASTIC_MITOCHONDRIAL"/>
    <property type="match status" value="1"/>
</dbReference>
<gene>
    <name evidence="3" type="ORF">MICPUN_58144</name>
</gene>
<accession>C1E4S9</accession>
<dbReference type="InParanoid" id="C1E4S9"/>
<dbReference type="InterPro" id="IPR044229">
    <property type="entry name" value="NOA1"/>
</dbReference>
<feature type="region of interest" description="Disordered" evidence="1">
    <location>
        <begin position="420"/>
        <end position="520"/>
    </location>
</feature>
<evidence type="ECO:0000313" key="3">
    <source>
        <dbReference type="EMBL" id="ACO62771.1"/>
    </source>
</evidence>
<dbReference type="OMA" id="VGACEMT"/>
<feature type="domain" description="G" evidence="2">
    <location>
        <begin position="263"/>
        <end position="331"/>
    </location>
</feature>
<dbReference type="Gene3D" id="3.40.50.300">
    <property type="entry name" value="P-loop containing nucleotide triphosphate hydrolases"/>
    <property type="match status" value="1"/>
</dbReference>
<dbReference type="STRING" id="296587.C1E4S9"/>
<proteinExistence type="predicted"/>
<feature type="compositionally biased region" description="Basic and acidic residues" evidence="1">
    <location>
        <begin position="426"/>
        <end position="437"/>
    </location>
</feature>
<feature type="region of interest" description="Disordered" evidence="1">
    <location>
        <begin position="22"/>
        <end position="68"/>
    </location>
</feature>
<evidence type="ECO:0000256" key="1">
    <source>
        <dbReference type="SAM" id="MobiDB-lite"/>
    </source>
</evidence>
<sequence length="597" mass="64048">MPSLCVASHVAALRPHNLSSRARIRPVARAPRNPDTRRRSAPAVKFGTAAAAGSRPSRVPDRRPASHDDLIRVDDDASDVRRLRGNCYGCGVALQTERADVSGYVDPDEYETKRVHKQLFGMMLCARCGDLSNGAMVNAVAGQGGARMSQGLITPSQLREQLTHIRDKKVLVVKVVDVTDFHGSFLNRVRDVVGANPILLVLTKCDLLPNGTDLALLKEWARREVEVRRRLTLAGIECVSGRKGDGVDKSVTAMFAERKGRDVYVIGSANVGKSTFIRAALKSMRELGNFGVPAKRLPTASAMPGTTLGIIPLRAFEGRGTLYDTPGVFLHHRMNSILPGEDIKRFKLGGSLVRYVPRRRCDDDASDASDRTDFTGLSLLWGPLIRVDVALATPAAGLVFYGPKGVRVTVVETSSLPDPTLAQAAADRERDERRAAMAEKAAISRGAGGDDDGRVRPEEDDVGKGAGDDASSSAASASAVDAVAEWRAESASSPARMTPYGSNSDFTEEESPVEPSVDATGDGRFGFCERLVKELKVNSPEGSTGAYGGVVDLSVSGMGGWIRVVRESRVGACEMTVRVWGPRGLEVFAREPMPTGL</sequence>
<dbReference type="SUPFAM" id="SSF52540">
    <property type="entry name" value="P-loop containing nucleoside triphosphate hydrolases"/>
    <property type="match status" value="1"/>
</dbReference>
<name>C1E4S9_MICCC</name>
<dbReference type="FunCoup" id="C1E4S9">
    <property type="interactions" value="1286"/>
</dbReference>
<dbReference type="AlphaFoldDB" id="C1E4S9"/>
<dbReference type="RefSeq" id="XP_002501513.1">
    <property type="nucleotide sequence ID" value="XM_002501467.1"/>
</dbReference>
<evidence type="ECO:0000259" key="2">
    <source>
        <dbReference type="Pfam" id="PF01926"/>
    </source>
</evidence>
<dbReference type="PANTHER" id="PTHR47569">
    <property type="entry name" value="NO-ASSOCIATED PROTEIN 1, CHLOROPLASTIC/MITOCHONDRIAL"/>
    <property type="match status" value="1"/>
</dbReference>
<dbReference type="InterPro" id="IPR027417">
    <property type="entry name" value="P-loop_NTPase"/>
</dbReference>
<dbReference type="Pfam" id="PF01926">
    <property type="entry name" value="MMR_HSR1"/>
    <property type="match status" value="1"/>
</dbReference>
<dbReference type="InterPro" id="IPR006073">
    <property type="entry name" value="GTP-bd"/>
</dbReference>
<keyword evidence="4" id="KW-1185">Reference proteome</keyword>
<protein>
    <submittedName>
        <fullName evidence="3">GTPase</fullName>
    </submittedName>
</protein>
<organism evidence="3 4">
    <name type="scientific">Micromonas commoda (strain RCC299 / NOUM17 / CCMP2709)</name>
    <name type="common">Picoplanktonic green alga</name>
    <dbReference type="NCBI Taxonomy" id="296587"/>
    <lineage>
        <taxon>Eukaryota</taxon>
        <taxon>Viridiplantae</taxon>
        <taxon>Chlorophyta</taxon>
        <taxon>Mamiellophyceae</taxon>
        <taxon>Mamiellales</taxon>
        <taxon>Mamiellaceae</taxon>
        <taxon>Micromonas</taxon>
    </lineage>
</organism>
<dbReference type="GO" id="GO:0005525">
    <property type="term" value="F:GTP binding"/>
    <property type="evidence" value="ECO:0007669"/>
    <property type="project" value="InterPro"/>
</dbReference>
<dbReference type="KEGG" id="mis:MICPUN_58144"/>
<dbReference type="OrthoDB" id="1696305at2759"/>
<dbReference type="Proteomes" id="UP000002009">
    <property type="component" value="Chromosome 4"/>
</dbReference>
<feature type="compositionally biased region" description="Basic and acidic residues" evidence="1">
    <location>
        <begin position="451"/>
        <end position="467"/>
    </location>
</feature>
<dbReference type="GeneID" id="8242799"/>
<feature type="compositionally biased region" description="Low complexity" evidence="1">
    <location>
        <begin position="468"/>
        <end position="483"/>
    </location>
</feature>